<dbReference type="EMBL" id="JACVVK020000123">
    <property type="protein sequence ID" value="KAK7490762.1"/>
    <property type="molecule type" value="Genomic_DNA"/>
</dbReference>
<dbReference type="Proteomes" id="UP001519460">
    <property type="component" value="Unassembled WGS sequence"/>
</dbReference>
<feature type="transmembrane region" description="Helical" evidence="7">
    <location>
        <begin position="50"/>
        <end position="71"/>
    </location>
</feature>
<keyword evidence="2 7" id="KW-0808">Transferase</keyword>
<evidence type="ECO:0000256" key="3">
    <source>
        <dbReference type="ARBA" id="ARBA00022692"/>
    </source>
</evidence>
<evidence type="ECO:0000256" key="7">
    <source>
        <dbReference type="RuleBase" id="RU079119"/>
    </source>
</evidence>
<evidence type="ECO:0000313" key="10">
    <source>
        <dbReference type="Proteomes" id="UP001519460"/>
    </source>
</evidence>
<evidence type="ECO:0000259" key="8">
    <source>
        <dbReference type="Pfam" id="PF01529"/>
    </source>
</evidence>
<dbReference type="Pfam" id="PF01529">
    <property type="entry name" value="DHHC"/>
    <property type="match status" value="1"/>
</dbReference>
<dbReference type="InterPro" id="IPR001594">
    <property type="entry name" value="Palmitoyltrfase_DHHC"/>
</dbReference>
<dbReference type="PANTHER" id="PTHR22883">
    <property type="entry name" value="ZINC FINGER DHHC DOMAIN CONTAINING PROTEIN"/>
    <property type="match status" value="1"/>
</dbReference>
<dbReference type="GO" id="GO:0019706">
    <property type="term" value="F:protein-cysteine S-palmitoyltransferase activity"/>
    <property type="evidence" value="ECO:0007669"/>
    <property type="project" value="UniProtKB-EC"/>
</dbReference>
<dbReference type="EC" id="2.3.1.225" evidence="7"/>
<name>A0ABD0KUI7_9CAEN</name>
<keyword evidence="6 7" id="KW-0012">Acyltransferase</keyword>
<comment type="subcellular location">
    <subcellularLocation>
        <location evidence="1">Membrane</location>
        <topology evidence="1">Multi-pass membrane protein</topology>
    </subcellularLocation>
</comment>
<dbReference type="PANTHER" id="PTHR22883:SF452">
    <property type="entry name" value="PALMITOYLTRANSFERASE"/>
    <property type="match status" value="1"/>
</dbReference>
<dbReference type="InterPro" id="IPR039859">
    <property type="entry name" value="PFA4/ZDH16/20/ERF2-like"/>
</dbReference>
<evidence type="ECO:0000256" key="4">
    <source>
        <dbReference type="ARBA" id="ARBA00022989"/>
    </source>
</evidence>
<evidence type="ECO:0000256" key="5">
    <source>
        <dbReference type="ARBA" id="ARBA00023136"/>
    </source>
</evidence>
<feature type="transmembrane region" description="Helical" evidence="7">
    <location>
        <begin position="78"/>
        <end position="97"/>
    </location>
</feature>
<keyword evidence="10" id="KW-1185">Reference proteome</keyword>
<evidence type="ECO:0000256" key="2">
    <source>
        <dbReference type="ARBA" id="ARBA00022679"/>
    </source>
</evidence>
<gene>
    <name evidence="9" type="ORF">BaRGS_00017991</name>
</gene>
<dbReference type="AlphaFoldDB" id="A0ABD0KUI7"/>
<reference evidence="9 10" key="1">
    <citation type="journal article" date="2023" name="Sci. Data">
        <title>Genome assembly of the Korean intertidal mud-creeper Batillaria attramentaria.</title>
        <authorList>
            <person name="Patra A.K."/>
            <person name="Ho P.T."/>
            <person name="Jun S."/>
            <person name="Lee S.J."/>
            <person name="Kim Y."/>
            <person name="Won Y.J."/>
        </authorList>
    </citation>
    <scope>NUCLEOTIDE SEQUENCE [LARGE SCALE GENOMIC DNA]</scope>
    <source>
        <strain evidence="9">Wonlab-2016</strain>
    </source>
</reference>
<keyword evidence="3 7" id="KW-0812">Transmembrane</keyword>
<organism evidence="9 10">
    <name type="scientific">Batillaria attramentaria</name>
    <dbReference type="NCBI Taxonomy" id="370345"/>
    <lineage>
        <taxon>Eukaryota</taxon>
        <taxon>Metazoa</taxon>
        <taxon>Spiralia</taxon>
        <taxon>Lophotrochozoa</taxon>
        <taxon>Mollusca</taxon>
        <taxon>Gastropoda</taxon>
        <taxon>Caenogastropoda</taxon>
        <taxon>Sorbeoconcha</taxon>
        <taxon>Cerithioidea</taxon>
        <taxon>Batillariidae</taxon>
        <taxon>Batillaria</taxon>
    </lineage>
</organism>
<accession>A0ABD0KUI7</accession>
<sequence length="396" mass="45292">MVAQTTEDYASNPNLSLREKWQAHLKNRHTDASASVSTPTWLLNTWGPRVTLFVLVGAGVWEMFVTIPALYQGGWEDYILPSQMLLAFLLFEVAVNWCLTGTVSSEYRPEIHGTEPARVSASGEWKRESSSLPVSASKDSVGSCEKRAYTDVATGCVYDIESEAVDLDYAPPSKTGAYDGHSYRMLVPTSLPDEDGHVERKSFPYWSWTPCVICQRPRPPRCYHCPLCKVCVLKRDHHCYISGCCVGANNQRFFHIFVFWTIPLTSFGILHMFPYAFRHVGPEYEAELVDFIFPVCVIRCLLGYVSFTVLFLCCQFWLIIFFNIFSIGMTMGHLRLLYEGRTSFERDNSVKVLDTRTLPGKLMSVFGKYWWLNFLVPLYPRFKPEEDAVLWPDIKP</sequence>
<comment type="domain">
    <text evidence="7">The DHHC domain is required for palmitoyltransferase activity.</text>
</comment>
<proteinExistence type="inferred from homology"/>
<feature type="transmembrane region" description="Helical" evidence="7">
    <location>
        <begin position="253"/>
        <end position="276"/>
    </location>
</feature>
<dbReference type="PROSITE" id="PS50216">
    <property type="entry name" value="DHHC"/>
    <property type="match status" value="1"/>
</dbReference>
<feature type="domain" description="Palmitoyltransferase DHHC" evidence="8">
    <location>
        <begin position="210"/>
        <end position="348"/>
    </location>
</feature>
<comment type="catalytic activity">
    <reaction evidence="7">
        <text>L-cysteinyl-[protein] + hexadecanoyl-CoA = S-hexadecanoyl-L-cysteinyl-[protein] + CoA</text>
        <dbReference type="Rhea" id="RHEA:36683"/>
        <dbReference type="Rhea" id="RHEA-COMP:10131"/>
        <dbReference type="Rhea" id="RHEA-COMP:11032"/>
        <dbReference type="ChEBI" id="CHEBI:29950"/>
        <dbReference type="ChEBI" id="CHEBI:57287"/>
        <dbReference type="ChEBI" id="CHEBI:57379"/>
        <dbReference type="ChEBI" id="CHEBI:74151"/>
        <dbReference type="EC" id="2.3.1.225"/>
    </reaction>
</comment>
<evidence type="ECO:0000313" key="9">
    <source>
        <dbReference type="EMBL" id="KAK7490762.1"/>
    </source>
</evidence>
<evidence type="ECO:0000256" key="1">
    <source>
        <dbReference type="ARBA" id="ARBA00004141"/>
    </source>
</evidence>
<keyword evidence="5 7" id="KW-0472">Membrane</keyword>
<evidence type="ECO:0000256" key="6">
    <source>
        <dbReference type="ARBA" id="ARBA00023315"/>
    </source>
</evidence>
<dbReference type="GO" id="GO:0016020">
    <property type="term" value="C:membrane"/>
    <property type="evidence" value="ECO:0007669"/>
    <property type="project" value="UniProtKB-SubCell"/>
</dbReference>
<keyword evidence="4 7" id="KW-1133">Transmembrane helix</keyword>
<comment type="caution">
    <text evidence="9">The sequence shown here is derived from an EMBL/GenBank/DDBJ whole genome shotgun (WGS) entry which is preliminary data.</text>
</comment>
<protein>
    <recommendedName>
        <fullName evidence="7">Palmitoyltransferase</fullName>
        <ecNumber evidence="7">2.3.1.225</ecNumber>
    </recommendedName>
</protein>
<comment type="similarity">
    <text evidence="7">Belongs to the DHHC palmitoyltransferase family.</text>
</comment>